<protein>
    <recommendedName>
        <fullName evidence="3">DUF892 family protein</fullName>
    </recommendedName>
</protein>
<gene>
    <name evidence="1" type="ORF">FEN17_22885</name>
</gene>
<dbReference type="AlphaFoldDB" id="A0A5R9KTB4"/>
<organism evidence="1 2">
    <name type="scientific">Dyadobacter luticola</name>
    <dbReference type="NCBI Taxonomy" id="1979387"/>
    <lineage>
        <taxon>Bacteria</taxon>
        <taxon>Pseudomonadati</taxon>
        <taxon>Bacteroidota</taxon>
        <taxon>Cytophagia</taxon>
        <taxon>Cytophagales</taxon>
        <taxon>Spirosomataceae</taxon>
        <taxon>Dyadobacter</taxon>
    </lineage>
</organism>
<dbReference type="OrthoDB" id="953370at2"/>
<proteinExistence type="predicted"/>
<evidence type="ECO:0000313" key="1">
    <source>
        <dbReference type="EMBL" id="TLU99407.1"/>
    </source>
</evidence>
<dbReference type="RefSeq" id="WP_138367697.1">
    <property type="nucleotide sequence ID" value="NZ_VCEJ01000005.1"/>
</dbReference>
<dbReference type="Proteomes" id="UP000306402">
    <property type="component" value="Unassembled WGS sequence"/>
</dbReference>
<evidence type="ECO:0000313" key="2">
    <source>
        <dbReference type="Proteomes" id="UP000306402"/>
    </source>
</evidence>
<dbReference type="EMBL" id="VCEJ01000005">
    <property type="protein sequence ID" value="TLU99407.1"/>
    <property type="molecule type" value="Genomic_DNA"/>
</dbReference>
<accession>A0A5R9KTB4</accession>
<evidence type="ECO:0008006" key="3">
    <source>
        <dbReference type="Google" id="ProtNLM"/>
    </source>
</evidence>
<comment type="caution">
    <text evidence="1">The sequence shown here is derived from an EMBL/GenBank/DDBJ whole genome shotgun (WGS) entry which is preliminary data.</text>
</comment>
<reference evidence="1 2" key="1">
    <citation type="submission" date="2019-05" db="EMBL/GenBank/DDBJ databases">
        <authorList>
            <person name="Qu J.-H."/>
        </authorList>
    </citation>
    <scope>NUCLEOTIDE SEQUENCE [LARGE SCALE GENOMIC DNA]</scope>
    <source>
        <strain evidence="1 2">T17</strain>
    </source>
</reference>
<sequence>MERVMENDFIPMIRALWNEQKNRELLYLEALKKDSMGSFRRILSQGHVSAVLFQKEIRWIYDYFKCFLEDKELADNQISSMASLQMLENLTEKEDIASCLKKLEAATLQLYKALCTYMDREYEIKRMLDEHLIRISEFYDALCKMEVSNRKNLEVGDRKKMVYVVAA</sequence>
<keyword evidence="2" id="KW-1185">Reference proteome</keyword>
<name>A0A5R9KTB4_9BACT</name>